<dbReference type="GO" id="GO:0006508">
    <property type="term" value="P:proteolysis"/>
    <property type="evidence" value="ECO:0007669"/>
    <property type="project" value="UniProtKB-KW"/>
</dbReference>
<gene>
    <name evidence="9" type="ORF">MKW94_005038</name>
</gene>
<feature type="active site" evidence="6">
    <location>
        <position position="150"/>
    </location>
</feature>
<evidence type="ECO:0000256" key="2">
    <source>
        <dbReference type="ARBA" id="ARBA00022670"/>
    </source>
</evidence>
<dbReference type="InterPro" id="IPR033121">
    <property type="entry name" value="PEPTIDASE_A1"/>
</dbReference>
<evidence type="ECO:0000256" key="3">
    <source>
        <dbReference type="ARBA" id="ARBA00022750"/>
    </source>
</evidence>
<evidence type="ECO:0000256" key="5">
    <source>
        <dbReference type="ARBA" id="ARBA00023180"/>
    </source>
</evidence>
<evidence type="ECO:0000256" key="7">
    <source>
        <dbReference type="SAM" id="SignalP"/>
    </source>
</evidence>
<evidence type="ECO:0000313" key="10">
    <source>
        <dbReference type="Proteomes" id="UP001177140"/>
    </source>
</evidence>
<keyword evidence="5" id="KW-0325">Glycoprotein</keyword>
<evidence type="ECO:0000256" key="6">
    <source>
        <dbReference type="PIRSR" id="PIRSR601461-1"/>
    </source>
</evidence>
<evidence type="ECO:0000259" key="8">
    <source>
        <dbReference type="PROSITE" id="PS51767"/>
    </source>
</evidence>
<feature type="active site" evidence="6">
    <location>
        <position position="379"/>
    </location>
</feature>
<sequence>MSSSLILLLSLFLISVSASISFSSAEDIGDILRDTSKEIVNVIVDSSKEFSDGFKDVLRNVDGNIKHRDHTKKPKKIVIPLKKFRKIPFADIWKLLSHIAEVSLSRANRLKHKPKVESVNATGLFPKSYGEYSISLSFGTPPQTIPLIMDTGSEIVWLPCTKKYTCIFCNSTPVADPLSAPANMQNYEPLSSESYKQTTCDNPSCTYIQGKFTCKSCKPSNSTRSNCLEVCPRYALKYGSGMTNGTLLSETLTFDDLKIQDFVFGCSNFTFHIPAGIAGFGRGISSVPAQLGLRKFSYCLLSRNFNDTTKSSPLVLYNDSNTEDEDTDGISYTSFLQGPKNSPYYYVGLEKITVGGKKVHGVADFITLHPDGTGGTIIDSGSTFSFMGKQVYDKIVHEIDNQVADYKRATNMEKDVHLSPCYEVPKEKSSFPKLGFHFRGGITMDLPVVNTFWFIDTNETRVACLAIVSDRGMGGGGPGVILGNFQQQNYYVEYDLKHERLGFRTQACSED</sequence>
<keyword evidence="2" id="KW-0645">Protease</keyword>
<name>A0AA42B1S3_PAPNU</name>
<proteinExistence type="inferred from homology"/>
<dbReference type="InterPro" id="IPR021109">
    <property type="entry name" value="Peptidase_aspartic_dom_sf"/>
</dbReference>
<comment type="caution">
    <text evidence="9">The sequence shown here is derived from an EMBL/GenBank/DDBJ whole genome shotgun (WGS) entry which is preliminary data.</text>
</comment>
<dbReference type="InterPro" id="IPR051708">
    <property type="entry name" value="Plant_Aspart_Prot_A1"/>
</dbReference>
<dbReference type="PROSITE" id="PS51767">
    <property type="entry name" value="PEPTIDASE_A1"/>
    <property type="match status" value="1"/>
</dbReference>
<dbReference type="EMBL" id="JAJJMA010302738">
    <property type="protein sequence ID" value="MCL7048268.1"/>
    <property type="molecule type" value="Genomic_DNA"/>
</dbReference>
<comment type="similarity">
    <text evidence="1">Belongs to the peptidase A1 family.</text>
</comment>
<accession>A0AA42B1S3</accession>
<evidence type="ECO:0000256" key="1">
    <source>
        <dbReference type="ARBA" id="ARBA00007447"/>
    </source>
</evidence>
<organism evidence="9 10">
    <name type="scientific">Papaver nudicaule</name>
    <name type="common">Iceland poppy</name>
    <dbReference type="NCBI Taxonomy" id="74823"/>
    <lineage>
        <taxon>Eukaryota</taxon>
        <taxon>Viridiplantae</taxon>
        <taxon>Streptophyta</taxon>
        <taxon>Embryophyta</taxon>
        <taxon>Tracheophyta</taxon>
        <taxon>Spermatophyta</taxon>
        <taxon>Magnoliopsida</taxon>
        <taxon>Ranunculales</taxon>
        <taxon>Papaveraceae</taxon>
        <taxon>Papaveroideae</taxon>
        <taxon>Papaver</taxon>
    </lineage>
</organism>
<dbReference type="PANTHER" id="PTHR47967:SF36">
    <property type="entry name" value="PEPTIDASE A1 DOMAIN-CONTAINING PROTEIN"/>
    <property type="match status" value="1"/>
</dbReference>
<protein>
    <recommendedName>
        <fullName evidence="8">Peptidase A1 domain-containing protein</fullName>
    </recommendedName>
</protein>
<dbReference type="InterPro" id="IPR032861">
    <property type="entry name" value="TAXi_N"/>
</dbReference>
<dbReference type="CDD" id="cd05476">
    <property type="entry name" value="pepsin_A_like_plant"/>
    <property type="match status" value="1"/>
</dbReference>
<reference evidence="9" key="1">
    <citation type="submission" date="2022-03" db="EMBL/GenBank/DDBJ databases">
        <title>A functionally conserved STORR gene fusion in Papaver species that diverged 16.8 million years ago.</title>
        <authorList>
            <person name="Catania T."/>
        </authorList>
    </citation>
    <scope>NUCLEOTIDE SEQUENCE</scope>
    <source>
        <strain evidence="9">S-191538</strain>
    </source>
</reference>
<evidence type="ECO:0000256" key="4">
    <source>
        <dbReference type="ARBA" id="ARBA00022801"/>
    </source>
</evidence>
<dbReference type="PANTHER" id="PTHR47967">
    <property type="entry name" value="OS07G0603500 PROTEIN-RELATED"/>
    <property type="match status" value="1"/>
</dbReference>
<keyword evidence="7" id="KW-0732">Signal</keyword>
<dbReference type="Gene3D" id="2.40.70.10">
    <property type="entry name" value="Acid Proteases"/>
    <property type="match status" value="2"/>
</dbReference>
<dbReference type="Pfam" id="PF14543">
    <property type="entry name" value="TAXi_N"/>
    <property type="match status" value="1"/>
</dbReference>
<feature type="chain" id="PRO_5041346253" description="Peptidase A1 domain-containing protein" evidence="7">
    <location>
        <begin position="19"/>
        <end position="511"/>
    </location>
</feature>
<dbReference type="SUPFAM" id="SSF50630">
    <property type="entry name" value="Acid proteases"/>
    <property type="match status" value="1"/>
</dbReference>
<keyword evidence="3" id="KW-0064">Aspartyl protease</keyword>
<dbReference type="AlphaFoldDB" id="A0AA42B1S3"/>
<dbReference type="InterPro" id="IPR034161">
    <property type="entry name" value="Pepsin-like_plant"/>
</dbReference>
<keyword evidence="4" id="KW-0378">Hydrolase</keyword>
<dbReference type="GO" id="GO:0004190">
    <property type="term" value="F:aspartic-type endopeptidase activity"/>
    <property type="evidence" value="ECO:0007669"/>
    <property type="project" value="UniProtKB-KW"/>
</dbReference>
<feature type="domain" description="Peptidase A1" evidence="8">
    <location>
        <begin position="132"/>
        <end position="504"/>
    </location>
</feature>
<dbReference type="Proteomes" id="UP001177140">
    <property type="component" value="Unassembled WGS sequence"/>
</dbReference>
<dbReference type="InterPro" id="IPR032799">
    <property type="entry name" value="TAXi_C"/>
</dbReference>
<keyword evidence="10" id="KW-1185">Reference proteome</keyword>
<dbReference type="PRINTS" id="PR00792">
    <property type="entry name" value="PEPSIN"/>
</dbReference>
<dbReference type="InterPro" id="IPR001461">
    <property type="entry name" value="Aspartic_peptidase_A1"/>
</dbReference>
<dbReference type="GO" id="GO:0005576">
    <property type="term" value="C:extracellular region"/>
    <property type="evidence" value="ECO:0007669"/>
    <property type="project" value="TreeGrafter"/>
</dbReference>
<feature type="signal peptide" evidence="7">
    <location>
        <begin position="1"/>
        <end position="18"/>
    </location>
</feature>
<dbReference type="Pfam" id="PF14541">
    <property type="entry name" value="TAXi_C"/>
    <property type="match status" value="1"/>
</dbReference>
<evidence type="ECO:0000313" key="9">
    <source>
        <dbReference type="EMBL" id="MCL7048268.1"/>
    </source>
</evidence>